<keyword evidence="1" id="KW-1185">Reference proteome</keyword>
<keyword evidence="2" id="KW-0808">Transferase</keyword>
<keyword evidence="2" id="KW-0489">Methyltransferase</keyword>
<dbReference type="Gene3D" id="3.40.50.150">
    <property type="entry name" value="Vaccinia Virus protein VP39"/>
    <property type="match status" value="1"/>
</dbReference>
<dbReference type="InterPro" id="IPR029063">
    <property type="entry name" value="SAM-dependent_MTases_sf"/>
</dbReference>
<reference evidence="2" key="3">
    <citation type="submission" date="2025-08" db="UniProtKB">
        <authorList>
            <consortium name="RefSeq"/>
        </authorList>
    </citation>
    <scope>IDENTIFICATION</scope>
    <source>
        <strain evidence="2">CBS 342.82</strain>
    </source>
</reference>
<dbReference type="GO" id="GO:0032259">
    <property type="term" value="P:methylation"/>
    <property type="evidence" value="ECO:0007669"/>
    <property type="project" value="UniProtKB-KW"/>
</dbReference>
<proteinExistence type="predicted"/>
<gene>
    <name evidence="2" type="ORF">K489DRAFT_319967</name>
</gene>
<dbReference type="GeneID" id="54359223"/>
<reference evidence="2" key="2">
    <citation type="submission" date="2020-04" db="EMBL/GenBank/DDBJ databases">
        <authorList>
            <consortium name="NCBI Genome Project"/>
        </authorList>
    </citation>
    <scope>NUCLEOTIDE SEQUENCE</scope>
    <source>
        <strain evidence="2">CBS 342.82</strain>
    </source>
</reference>
<evidence type="ECO:0000313" key="2">
    <source>
        <dbReference type="RefSeq" id="XP_033459099.1"/>
    </source>
</evidence>
<evidence type="ECO:0000313" key="1">
    <source>
        <dbReference type="Proteomes" id="UP000504637"/>
    </source>
</evidence>
<reference evidence="2" key="1">
    <citation type="submission" date="2020-01" db="EMBL/GenBank/DDBJ databases">
        <authorList>
            <consortium name="DOE Joint Genome Institute"/>
            <person name="Haridas S."/>
            <person name="Albert R."/>
            <person name="Binder M."/>
            <person name="Bloem J."/>
            <person name="Labutti K."/>
            <person name="Salamov A."/>
            <person name="Andreopoulos B."/>
            <person name="Baker S.E."/>
            <person name="Barry K."/>
            <person name="Bills G."/>
            <person name="Bluhm B.H."/>
            <person name="Cannon C."/>
            <person name="Castanera R."/>
            <person name="Culley D.E."/>
            <person name="Daum C."/>
            <person name="Ezra D."/>
            <person name="Gonzalez J.B."/>
            <person name="Henrissat B."/>
            <person name="Kuo A."/>
            <person name="Liang C."/>
            <person name="Lipzen A."/>
            <person name="Lutzoni F."/>
            <person name="Magnuson J."/>
            <person name="Mondo S."/>
            <person name="Nolan M."/>
            <person name="Ohm R."/>
            <person name="Pangilinan J."/>
            <person name="Park H.-J."/>
            <person name="Ramirez L."/>
            <person name="Alfaro M."/>
            <person name="Sun H."/>
            <person name="Tritt A."/>
            <person name="Yoshinaga Y."/>
            <person name="Zwiers L.-H."/>
            <person name="Turgeon B.G."/>
            <person name="Goodwin S.B."/>
            <person name="Spatafora J.W."/>
            <person name="Crous P.W."/>
            <person name="Grigoriev I.V."/>
        </authorList>
    </citation>
    <scope>NUCLEOTIDE SEQUENCE</scope>
    <source>
        <strain evidence="2">CBS 342.82</strain>
    </source>
</reference>
<organism evidence="2">
    <name type="scientific">Dissoconium aciculare CBS 342.82</name>
    <dbReference type="NCBI Taxonomy" id="1314786"/>
    <lineage>
        <taxon>Eukaryota</taxon>
        <taxon>Fungi</taxon>
        <taxon>Dikarya</taxon>
        <taxon>Ascomycota</taxon>
        <taxon>Pezizomycotina</taxon>
        <taxon>Dothideomycetes</taxon>
        <taxon>Dothideomycetidae</taxon>
        <taxon>Mycosphaerellales</taxon>
        <taxon>Dissoconiaceae</taxon>
        <taxon>Dissoconium</taxon>
    </lineage>
</organism>
<protein>
    <submittedName>
        <fullName evidence="2">S-adenosyl-L-methionine-dependent methyltransferase</fullName>
    </submittedName>
</protein>
<sequence>MITPFLLGTALFNPHLSNMRLNNRLAAHDWLLVDRAWSTTGYISVLENHSAVYRVLRADHSLLGGEWLLTQERQTQQHWLVPEPTYAVFEMLEAVRLVRSPGGKSPVADGDASALVIGLGIGTAPKALISHRIDTTIVELDPAVHRFAKKWFALPGNHTAVIADAVEWVAGGQSIPDDDSKDDDGGTPLRRFDYIIHDVFTGGASPLSLFTAQFLRDLRARLREDGGVIAINYAGDLSLPLTGHVLGTIERVFDGRRNCRIFRDGPPPQKAPNSDRSEADFTNMVIFCLNTASDTSEFSSSAAAAAPPSWDFRTPVEADYLNTHSRRQYLVPKAEYEMPFPETTSEKVLEVGEEALWAEQQLESARRHWALMRQVVPGVVWDLW</sequence>
<dbReference type="RefSeq" id="XP_033459099.1">
    <property type="nucleotide sequence ID" value="XM_033601423.1"/>
</dbReference>
<dbReference type="GO" id="GO:0008168">
    <property type="term" value="F:methyltransferase activity"/>
    <property type="evidence" value="ECO:0007669"/>
    <property type="project" value="UniProtKB-KW"/>
</dbReference>
<dbReference type="SUPFAM" id="SSF53335">
    <property type="entry name" value="S-adenosyl-L-methionine-dependent methyltransferases"/>
    <property type="match status" value="1"/>
</dbReference>
<accession>A0A6J3M2C7</accession>
<dbReference type="Proteomes" id="UP000504637">
    <property type="component" value="Unplaced"/>
</dbReference>
<dbReference type="AlphaFoldDB" id="A0A6J3M2C7"/>
<dbReference type="OrthoDB" id="2016285at2759"/>
<name>A0A6J3M2C7_9PEZI</name>